<dbReference type="InterPro" id="IPR013783">
    <property type="entry name" value="Ig-like_fold"/>
</dbReference>
<dbReference type="InterPro" id="IPR008962">
    <property type="entry name" value="PapD-like_sf"/>
</dbReference>
<keyword evidence="2" id="KW-0966">Cell projection</keyword>
<evidence type="ECO:0000256" key="1">
    <source>
        <dbReference type="SAM" id="SignalP"/>
    </source>
</evidence>
<dbReference type="EMBL" id="SNVX01000003">
    <property type="protein sequence ID" value="TDN60116.1"/>
    <property type="molecule type" value="Genomic_DNA"/>
</dbReference>
<evidence type="ECO:0000313" key="2">
    <source>
        <dbReference type="EMBL" id="TDN60116.1"/>
    </source>
</evidence>
<protein>
    <submittedName>
        <fullName evidence="2">Pili/flagellar assembly PapD-like chaperone</fullName>
    </submittedName>
</protein>
<sequence>MTATHKICSTLLLLVLSSLAPAQANVTVFPMRVMLNQQGSGVVNVISKSTETRYMVADVRRVEHPATPQESEVKVKMGSIDSLVVTPARFALPAGAIQPLRIINIKPLQKEVSYRVWLNAVPGSTPDVTVPAGNDDVSTAVGIEMSWGVVVNVPPEHPQVKLVIDTAAQRVANQGNIHTVIARVGDCTDSSHCRWTDINKSVYADETLDISAAHIQGKSLQNIKLEYIDPVTHKTVTTPGE</sequence>
<dbReference type="AlphaFoldDB" id="A0A4R6EMA2"/>
<keyword evidence="2" id="KW-0282">Flagellum</keyword>
<evidence type="ECO:0000313" key="3">
    <source>
        <dbReference type="Proteomes" id="UP000295530"/>
    </source>
</evidence>
<dbReference type="Gene3D" id="2.60.40.10">
    <property type="entry name" value="Immunoglobulins"/>
    <property type="match status" value="1"/>
</dbReference>
<keyword evidence="2" id="KW-0969">Cilium</keyword>
<keyword evidence="3" id="KW-1185">Reference proteome</keyword>
<dbReference type="RefSeq" id="WP_133460764.1">
    <property type="nucleotide sequence ID" value="NZ_SNVX01000003.1"/>
</dbReference>
<feature type="chain" id="PRO_5020412018" evidence="1">
    <location>
        <begin position="25"/>
        <end position="241"/>
    </location>
</feature>
<dbReference type="OrthoDB" id="6506633at2"/>
<accession>A0A4R6EMA2</accession>
<dbReference type="Proteomes" id="UP000295530">
    <property type="component" value="Unassembled WGS sequence"/>
</dbReference>
<comment type="caution">
    <text evidence="2">The sequence shown here is derived from an EMBL/GenBank/DDBJ whole genome shotgun (WGS) entry which is preliminary data.</text>
</comment>
<reference evidence="2 3" key="1">
    <citation type="submission" date="2019-03" db="EMBL/GenBank/DDBJ databases">
        <title>Genomic analyses of the natural microbiome of Caenorhabditis elegans.</title>
        <authorList>
            <person name="Samuel B."/>
        </authorList>
    </citation>
    <scope>NUCLEOTIDE SEQUENCE [LARGE SCALE GENOMIC DNA]</scope>
    <source>
        <strain evidence="2 3">BIGb0156</strain>
    </source>
</reference>
<dbReference type="SUPFAM" id="SSF49354">
    <property type="entry name" value="PapD-like"/>
    <property type="match status" value="1"/>
</dbReference>
<proteinExistence type="predicted"/>
<feature type="signal peptide" evidence="1">
    <location>
        <begin position="1"/>
        <end position="24"/>
    </location>
</feature>
<organism evidence="2 3">
    <name type="scientific">Scandinavium goeteborgense</name>
    <dbReference type="NCBI Taxonomy" id="1851514"/>
    <lineage>
        <taxon>Bacteria</taxon>
        <taxon>Pseudomonadati</taxon>
        <taxon>Pseudomonadota</taxon>
        <taxon>Gammaproteobacteria</taxon>
        <taxon>Enterobacterales</taxon>
        <taxon>Enterobacteriaceae</taxon>
        <taxon>Scandinavium</taxon>
    </lineage>
</organism>
<name>A0A4R6EMA2_SCAGO</name>
<keyword evidence="1" id="KW-0732">Signal</keyword>
<gene>
    <name evidence="2" type="ORF">EC847_103300</name>
</gene>